<comment type="caution">
    <text evidence="7">The sequence shown here is derived from an EMBL/GenBank/DDBJ whole genome shotgun (WGS) entry which is preliminary data.</text>
</comment>
<dbReference type="Proteomes" id="UP000233517">
    <property type="component" value="Unassembled WGS sequence"/>
</dbReference>
<dbReference type="GO" id="GO:0046872">
    <property type="term" value="F:metal ion binding"/>
    <property type="evidence" value="ECO:0007669"/>
    <property type="project" value="UniProtKB-KW"/>
</dbReference>
<accession>A0A2N2E8P4</accession>
<dbReference type="Gene3D" id="3.10.120.10">
    <property type="entry name" value="Cytochrome b5-like heme/steroid binding domain"/>
    <property type="match status" value="1"/>
</dbReference>
<sequence length="124" mass="13853">MKNFQFRIIAVLFLSFFLVACGKNVQTSQTTPKTDPNNQAQSLSPGDASAVYSLEEVMVHNNESDCWQIVDGKVYNLVSYIPNHPGGKGQILKWCGKDASEIFNLQHNPKTKALLVDYYLGDLK</sequence>
<dbReference type="EMBL" id="PHAI01000003">
    <property type="protein sequence ID" value="PKM91110.1"/>
    <property type="molecule type" value="Genomic_DNA"/>
</dbReference>
<gene>
    <name evidence="7" type="ORF">CVU82_03585</name>
</gene>
<evidence type="ECO:0000259" key="6">
    <source>
        <dbReference type="PROSITE" id="PS50255"/>
    </source>
</evidence>
<dbReference type="Pfam" id="PF00173">
    <property type="entry name" value="Cyt-b5"/>
    <property type="match status" value="1"/>
</dbReference>
<evidence type="ECO:0000313" key="8">
    <source>
        <dbReference type="Proteomes" id="UP000233517"/>
    </source>
</evidence>
<feature type="signal peptide" evidence="5">
    <location>
        <begin position="1"/>
        <end position="22"/>
    </location>
</feature>
<keyword evidence="1" id="KW-0349">Heme</keyword>
<dbReference type="InterPro" id="IPR001199">
    <property type="entry name" value="Cyt_B5-like_heme/steroid-bd"/>
</dbReference>
<organism evidence="7 8">
    <name type="scientific">Candidatus Falkowbacteria bacterium HGW-Falkowbacteria-1</name>
    <dbReference type="NCBI Taxonomy" id="2013768"/>
    <lineage>
        <taxon>Bacteria</taxon>
        <taxon>Candidatus Falkowiibacteriota</taxon>
    </lineage>
</organism>
<evidence type="ECO:0000256" key="4">
    <source>
        <dbReference type="ARBA" id="ARBA00038168"/>
    </source>
</evidence>
<dbReference type="SMART" id="SM01117">
    <property type="entry name" value="Cyt-b5"/>
    <property type="match status" value="1"/>
</dbReference>
<proteinExistence type="inferred from homology"/>
<protein>
    <recommendedName>
        <fullName evidence="6">Cytochrome b5 heme-binding domain-containing protein</fullName>
    </recommendedName>
</protein>
<dbReference type="InterPro" id="IPR050668">
    <property type="entry name" value="Cytochrome_b5"/>
</dbReference>
<dbReference type="PROSITE" id="PS00191">
    <property type="entry name" value="CYTOCHROME_B5_1"/>
    <property type="match status" value="1"/>
</dbReference>
<comment type="similarity">
    <text evidence="4">Belongs to the cytochrome b5 family.</text>
</comment>
<reference evidence="7 8" key="1">
    <citation type="journal article" date="2017" name="ISME J.">
        <title>Potential for microbial H2 and metal transformations associated with novel bacteria and archaea in deep terrestrial subsurface sediments.</title>
        <authorList>
            <person name="Hernsdorf A.W."/>
            <person name="Amano Y."/>
            <person name="Miyakawa K."/>
            <person name="Ise K."/>
            <person name="Suzuki Y."/>
            <person name="Anantharaman K."/>
            <person name="Probst A."/>
            <person name="Burstein D."/>
            <person name="Thomas B.C."/>
            <person name="Banfield J.F."/>
        </authorList>
    </citation>
    <scope>NUCLEOTIDE SEQUENCE [LARGE SCALE GENOMIC DNA]</scope>
    <source>
        <strain evidence="7">HGW-Falkowbacteria-1</strain>
    </source>
</reference>
<dbReference type="PRINTS" id="PR00363">
    <property type="entry name" value="CYTOCHROMEB5"/>
</dbReference>
<evidence type="ECO:0000256" key="5">
    <source>
        <dbReference type="SAM" id="SignalP"/>
    </source>
</evidence>
<dbReference type="SUPFAM" id="SSF55856">
    <property type="entry name" value="Cytochrome b5-like heme/steroid binding domain"/>
    <property type="match status" value="1"/>
</dbReference>
<dbReference type="AlphaFoldDB" id="A0A2N2E8P4"/>
<keyword evidence="5" id="KW-0732">Signal</keyword>
<evidence type="ECO:0000256" key="3">
    <source>
        <dbReference type="ARBA" id="ARBA00023004"/>
    </source>
</evidence>
<name>A0A2N2E8P4_9BACT</name>
<feature type="domain" description="Cytochrome b5 heme-binding" evidence="6">
    <location>
        <begin position="49"/>
        <end position="124"/>
    </location>
</feature>
<evidence type="ECO:0000313" key="7">
    <source>
        <dbReference type="EMBL" id="PKM91110.1"/>
    </source>
</evidence>
<dbReference type="InterPro" id="IPR018506">
    <property type="entry name" value="Cyt_B5_heme-BS"/>
</dbReference>
<dbReference type="InterPro" id="IPR036400">
    <property type="entry name" value="Cyt_B5-like_heme/steroid_sf"/>
</dbReference>
<feature type="chain" id="PRO_5014599611" description="Cytochrome b5 heme-binding domain-containing protein" evidence="5">
    <location>
        <begin position="23"/>
        <end position="124"/>
    </location>
</feature>
<keyword evidence="3" id="KW-0408">Iron</keyword>
<evidence type="ECO:0000256" key="2">
    <source>
        <dbReference type="ARBA" id="ARBA00022723"/>
    </source>
</evidence>
<dbReference type="PANTHER" id="PTHR19359">
    <property type="entry name" value="CYTOCHROME B5"/>
    <property type="match status" value="1"/>
</dbReference>
<dbReference type="GO" id="GO:0020037">
    <property type="term" value="F:heme binding"/>
    <property type="evidence" value="ECO:0007669"/>
    <property type="project" value="InterPro"/>
</dbReference>
<keyword evidence="2" id="KW-0479">Metal-binding</keyword>
<dbReference type="PROSITE" id="PS50255">
    <property type="entry name" value="CYTOCHROME_B5_2"/>
    <property type="match status" value="1"/>
</dbReference>
<dbReference type="PROSITE" id="PS51257">
    <property type="entry name" value="PROKAR_LIPOPROTEIN"/>
    <property type="match status" value="1"/>
</dbReference>
<dbReference type="GO" id="GO:0016020">
    <property type="term" value="C:membrane"/>
    <property type="evidence" value="ECO:0007669"/>
    <property type="project" value="TreeGrafter"/>
</dbReference>
<evidence type="ECO:0000256" key="1">
    <source>
        <dbReference type="ARBA" id="ARBA00022617"/>
    </source>
</evidence>